<dbReference type="InterPro" id="IPR054722">
    <property type="entry name" value="PolX-like_BBD"/>
</dbReference>
<dbReference type="Proteomes" id="UP001458880">
    <property type="component" value="Unassembled WGS sequence"/>
</dbReference>
<evidence type="ECO:0000259" key="1">
    <source>
        <dbReference type="Pfam" id="PF22936"/>
    </source>
</evidence>
<accession>A0AAW1HVQ9</accession>
<feature type="domain" description="Retrovirus-related Pol polyprotein from transposon TNT 1-94-like beta-barrel" evidence="1">
    <location>
        <begin position="43"/>
        <end position="126"/>
    </location>
</feature>
<evidence type="ECO:0000313" key="2">
    <source>
        <dbReference type="EMBL" id="KAK9680717.1"/>
    </source>
</evidence>
<proteinExistence type="predicted"/>
<dbReference type="AlphaFoldDB" id="A0AAW1HVQ9"/>
<organism evidence="2 3">
    <name type="scientific">Popillia japonica</name>
    <name type="common">Japanese beetle</name>
    <dbReference type="NCBI Taxonomy" id="7064"/>
    <lineage>
        <taxon>Eukaryota</taxon>
        <taxon>Metazoa</taxon>
        <taxon>Ecdysozoa</taxon>
        <taxon>Arthropoda</taxon>
        <taxon>Hexapoda</taxon>
        <taxon>Insecta</taxon>
        <taxon>Pterygota</taxon>
        <taxon>Neoptera</taxon>
        <taxon>Endopterygota</taxon>
        <taxon>Coleoptera</taxon>
        <taxon>Polyphaga</taxon>
        <taxon>Scarabaeiformia</taxon>
        <taxon>Scarabaeidae</taxon>
        <taxon>Rutelinae</taxon>
        <taxon>Popillia</taxon>
    </lineage>
</organism>
<gene>
    <name evidence="2" type="ORF">QE152_g38871</name>
</gene>
<comment type="caution">
    <text evidence="2">The sequence shown here is derived from an EMBL/GenBank/DDBJ whole genome shotgun (WGS) entry which is preliminary data.</text>
</comment>
<reference evidence="2 3" key="1">
    <citation type="journal article" date="2024" name="BMC Genomics">
        <title>De novo assembly and annotation of Popillia japonica's genome with initial clues to its potential as an invasive pest.</title>
        <authorList>
            <person name="Cucini C."/>
            <person name="Boschi S."/>
            <person name="Funari R."/>
            <person name="Cardaioli E."/>
            <person name="Iannotti N."/>
            <person name="Marturano G."/>
            <person name="Paoli F."/>
            <person name="Bruttini M."/>
            <person name="Carapelli A."/>
            <person name="Frati F."/>
            <person name="Nardi F."/>
        </authorList>
    </citation>
    <scope>NUCLEOTIDE SEQUENCE [LARGE SCALE GENOMIC DNA]</scope>
    <source>
        <strain evidence="2">DMR45628</strain>
    </source>
</reference>
<sequence>MKDCFYKNQRNGRDNKSEQYNKNNSVALVAISNEIELQINTDWFLDSGASQHMCKDRELFGNFEMLKEIKNIKIGDGTTMKAIGTGSINVSAYNGQDFHDVTLCDVLYVPKLEVNLFSQGSALDKGLTLMSNSKNAKLVNKNNETCAMAFRSGKLFKMLFKIKNDSSESCLKAEDSQDLMWWHRVLAHQNLA</sequence>
<dbReference type="PANTHER" id="PTHR47592:SF27">
    <property type="entry name" value="OS08G0421700 PROTEIN"/>
    <property type="match status" value="1"/>
</dbReference>
<dbReference type="EMBL" id="JASPKY010000877">
    <property type="protein sequence ID" value="KAK9680717.1"/>
    <property type="molecule type" value="Genomic_DNA"/>
</dbReference>
<protein>
    <recommendedName>
        <fullName evidence="1">Retrovirus-related Pol polyprotein from transposon TNT 1-94-like beta-barrel domain-containing protein</fullName>
    </recommendedName>
</protein>
<name>A0AAW1HVQ9_POPJA</name>
<evidence type="ECO:0000313" key="3">
    <source>
        <dbReference type="Proteomes" id="UP001458880"/>
    </source>
</evidence>
<dbReference type="PANTHER" id="PTHR47592">
    <property type="entry name" value="PBF68 PROTEIN"/>
    <property type="match status" value="1"/>
</dbReference>
<keyword evidence="3" id="KW-1185">Reference proteome</keyword>
<dbReference type="Pfam" id="PF22936">
    <property type="entry name" value="Pol_BBD"/>
    <property type="match status" value="1"/>
</dbReference>